<dbReference type="Gene3D" id="3.20.20.80">
    <property type="entry name" value="Glycosidases"/>
    <property type="match status" value="2"/>
</dbReference>
<evidence type="ECO:0000256" key="4">
    <source>
        <dbReference type="RuleBase" id="RU361185"/>
    </source>
</evidence>
<feature type="domain" description="Glycosyl hydrolase family 31 C-terminal" evidence="8">
    <location>
        <begin position="661"/>
        <end position="740"/>
    </location>
</feature>
<dbReference type="AlphaFoldDB" id="A0A2R5LKL9"/>
<dbReference type="Pfam" id="PF21365">
    <property type="entry name" value="Glyco_hydro_31_3rd"/>
    <property type="match status" value="1"/>
</dbReference>
<evidence type="ECO:0000259" key="8">
    <source>
        <dbReference type="Pfam" id="PF21365"/>
    </source>
</evidence>
<keyword evidence="3 4" id="KW-0326">Glycosidase</keyword>
<dbReference type="SUPFAM" id="SSF51011">
    <property type="entry name" value="Glycosyl hydrolase domain"/>
    <property type="match status" value="1"/>
</dbReference>
<name>A0A2R5LKL9_9ACAR</name>
<feature type="domain" description="Glycoside hydrolase family 31 TIM barrel" evidence="7">
    <location>
        <begin position="377"/>
        <end position="507"/>
    </location>
</feature>
<feature type="region of interest" description="Disordered" evidence="5">
    <location>
        <begin position="79"/>
        <end position="99"/>
    </location>
</feature>
<evidence type="ECO:0000256" key="1">
    <source>
        <dbReference type="ARBA" id="ARBA00007806"/>
    </source>
</evidence>
<organism evidence="9">
    <name type="scientific">Ornithodoros turicata</name>
    <dbReference type="NCBI Taxonomy" id="34597"/>
    <lineage>
        <taxon>Eukaryota</taxon>
        <taxon>Metazoa</taxon>
        <taxon>Ecdysozoa</taxon>
        <taxon>Arthropoda</taxon>
        <taxon>Chelicerata</taxon>
        <taxon>Arachnida</taxon>
        <taxon>Acari</taxon>
        <taxon>Parasitiformes</taxon>
        <taxon>Ixodida</taxon>
        <taxon>Ixodoidea</taxon>
        <taxon>Argasidae</taxon>
        <taxon>Ornithodorinae</taxon>
        <taxon>Ornithodoros</taxon>
    </lineage>
</organism>
<dbReference type="EMBL" id="GGLE01005948">
    <property type="protein sequence ID" value="MBY10074.1"/>
    <property type="molecule type" value="Transcribed_RNA"/>
</dbReference>
<dbReference type="Gene3D" id="2.60.40.1180">
    <property type="entry name" value="Golgi alpha-mannosidase II"/>
    <property type="match status" value="1"/>
</dbReference>
<feature type="region of interest" description="Disordered" evidence="5">
    <location>
        <begin position="35"/>
        <end position="55"/>
    </location>
</feature>
<evidence type="ECO:0000256" key="3">
    <source>
        <dbReference type="ARBA" id="ARBA00023295"/>
    </source>
</evidence>
<dbReference type="Pfam" id="PF01055">
    <property type="entry name" value="Glyco_hydro_31_2nd"/>
    <property type="match status" value="1"/>
</dbReference>
<keyword evidence="2 4" id="KW-0378">Hydrolase</keyword>
<dbReference type="GO" id="GO:0004553">
    <property type="term" value="F:hydrolase activity, hydrolyzing O-glycosyl compounds"/>
    <property type="evidence" value="ECO:0007669"/>
    <property type="project" value="InterPro"/>
</dbReference>
<evidence type="ECO:0000313" key="9">
    <source>
        <dbReference type="EMBL" id="MBY10074.1"/>
    </source>
</evidence>
<proteinExistence type="inferred from homology"/>
<keyword evidence="6" id="KW-1133">Transmembrane helix</keyword>
<dbReference type="InterPro" id="IPR048395">
    <property type="entry name" value="Glyco_hydro_31_C"/>
</dbReference>
<dbReference type="SUPFAM" id="SSF51445">
    <property type="entry name" value="(Trans)glycosidases"/>
    <property type="match status" value="1"/>
</dbReference>
<dbReference type="InterPro" id="IPR017853">
    <property type="entry name" value="GH"/>
</dbReference>
<dbReference type="PANTHER" id="PTHR43053">
    <property type="entry name" value="GLYCOSIDASE FAMILY 31"/>
    <property type="match status" value="1"/>
</dbReference>
<evidence type="ECO:0000256" key="6">
    <source>
        <dbReference type="SAM" id="Phobius"/>
    </source>
</evidence>
<evidence type="ECO:0000256" key="2">
    <source>
        <dbReference type="ARBA" id="ARBA00022801"/>
    </source>
</evidence>
<dbReference type="CDD" id="cd06592">
    <property type="entry name" value="GH31_NET37"/>
    <property type="match status" value="1"/>
</dbReference>
<dbReference type="GO" id="GO:0005975">
    <property type="term" value="P:carbohydrate metabolic process"/>
    <property type="evidence" value="ECO:0007669"/>
    <property type="project" value="InterPro"/>
</dbReference>
<feature type="compositionally biased region" description="Polar residues" evidence="5">
    <location>
        <begin position="35"/>
        <end position="52"/>
    </location>
</feature>
<reference evidence="9" key="1">
    <citation type="submission" date="2018-03" db="EMBL/GenBank/DDBJ databases">
        <title>The relapsing fever spirochete Borrelia turicatae persists in the highly oxidative environment of its soft-bodied tick vector.</title>
        <authorList>
            <person name="Bourret T.J."/>
            <person name="Boyle W.K."/>
            <person name="Valenzuela J.G."/>
            <person name="Oliveira F."/>
            <person name="Lopez J.E."/>
        </authorList>
    </citation>
    <scope>NUCLEOTIDE SEQUENCE</scope>
    <source>
        <strain evidence="9">Kansas strain/isolate</strain>
        <tissue evidence="9">Salivary glands</tissue>
    </source>
</reference>
<accession>A0A2R5LKL9</accession>
<keyword evidence="6" id="KW-0472">Membrane</keyword>
<dbReference type="InterPro" id="IPR000322">
    <property type="entry name" value="Glyco_hydro_31_TIM"/>
</dbReference>
<dbReference type="InterPro" id="IPR050985">
    <property type="entry name" value="Alpha-glycosidase_related"/>
</dbReference>
<feature type="transmembrane region" description="Helical" evidence="6">
    <location>
        <begin position="122"/>
        <end position="143"/>
    </location>
</feature>
<keyword evidence="6" id="KW-0812">Transmembrane</keyword>
<dbReference type="InterPro" id="IPR013780">
    <property type="entry name" value="Glyco_hydro_b"/>
</dbReference>
<evidence type="ECO:0000259" key="7">
    <source>
        <dbReference type="Pfam" id="PF01055"/>
    </source>
</evidence>
<protein>
    <submittedName>
        <fullName evidence="9">Putative alpha-glucosidase alpha-glucosidase</fullName>
    </submittedName>
</protein>
<sequence>MTREDVLTTASTDDLLPLANLAGPSLEQDTSLPATATASQNTTPRDSPSSTPGIARRLSGVPALRLNLDDTTWSTVRPVKPISTISRGPKDGGASRNKKGIRTKASKVMAILRQSRTPEFRFRLVLAVLFLSIISIVVLTWHLHAAFQEALRLSTKSDFVSGTRELRLLDRGGRTLLLGSLGQAIPPALEAHVCPLLRPGYCFEWKYRARLRVHFEPKDTTGDVVCYGVYWRAASVHTELVDCYDLGGAEWFGMGEVENLTWPLSDLQLNTMAFETGEADPLGSVLEPYWLSSLGVSIIASSHQSLMFSFNASGNNKLCLAAKEDLNYTLCTGPDILAIHNASRPHKEMNGTSLDEEETFVKHPVLVPRRGDDGNLTQATVHEYANRFVNHGFNGGFVLIRQGWQKSQGDLAFSKEAFPHPGEIVRILHNKGNRVLLDVHPYFCLSSRNFRAAMDGEYLLADQNKVPLLTRWNGSLCAVVNLFDERAAEWFLQQLEQLRSQFGIDGFVFRGGQARALPYGQGRWASLFLGKYLEVAAKSSPYIGAPGGVSAAGFVTLAPQPSTWAALQSILPKVLTLGLLGHRVVNPGCVGGDLVAPGTKPDRELYFRWWQLAVFLPVLQFSVLPSDYNDDFELTKVSRVLTQFRKTRVEPAIREALMQDAPIVRPLWWLDPRDSNTYGAGHQFAVGDRLIVAPVLEPGRNSTYVYLPHGWWCEDQKLHRGGKWISVAAPLEKVTYFTRSEKC</sequence>
<dbReference type="PANTHER" id="PTHR43053:SF4">
    <property type="entry name" value="MYOGENESIS-REGULATING GLYCOSIDASE"/>
    <property type="match status" value="1"/>
</dbReference>
<comment type="similarity">
    <text evidence="1 4">Belongs to the glycosyl hydrolase 31 family.</text>
</comment>
<evidence type="ECO:0000256" key="5">
    <source>
        <dbReference type="SAM" id="MobiDB-lite"/>
    </source>
</evidence>